<proteinExistence type="predicted"/>
<protein>
    <submittedName>
        <fullName evidence="1">Uncharacterized protein</fullName>
    </submittedName>
</protein>
<dbReference type="AlphaFoldDB" id="A0A0A9GC36"/>
<dbReference type="EMBL" id="GBRH01176872">
    <property type="protein sequence ID" value="JAE21024.1"/>
    <property type="molecule type" value="Transcribed_RNA"/>
</dbReference>
<name>A0A0A9GC36_ARUDO</name>
<evidence type="ECO:0000313" key="1">
    <source>
        <dbReference type="EMBL" id="JAE21024.1"/>
    </source>
</evidence>
<reference evidence="1" key="2">
    <citation type="journal article" date="2015" name="Data Brief">
        <title>Shoot transcriptome of the giant reed, Arundo donax.</title>
        <authorList>
            <person name="Barrero R.A."/>
            <person name="Guerrero F.D."/>
            <person name="Moolhuijzen P."/>
            <person name="Goolsby J.A."/>
            <person name="Tidwell J."/>
            <person name="Bellgard S.E."/>
            <person name="Bellgard M.I."/>
        </authorList>
    </citation>
    <scope>NUCLEOTIDE SEQUENCE</scope>
    <source>
        <tissue evidence="1">Shoot tissue taken approximately 20 cm above the soil surface</tissue>
    </source>
</reference>
<organism evidence="1">
    <name type="scientific">Arundo donax</name>
    <name type="common">Giant reed</name>
    <name type="synonym">Donax arundinaceus</name>
    <dbReference type="NCBI Taxonomy" id="35708"/>
    <lineage>
        <taxon>Eukaryota</taxon>
        <taxon>Viridiplantae</taxon>
        <taxon>Streptophyta</taxon>
        <taxon>Embryophyta</taxon>
        <taxon>Tracheophyta</taxon>
        <taxon>Spermatophyta</taxon>
        <taxon>Magnoliopsida</taxon>
        <taxon>Liliopsida</taxon>
        <taxon>Poales</taxon>
        <taxon>Poaceae</taxon>
        <taxon>PACMAD clade</taxon>
        <taxon>Arundinoideae</taxon>
        <taxon>Arundineae</taxon>
        <taxon>Arundo</taxon>
    </lineage>
</organism>
<sequence length="94" mass="11185">MHSIEHWKHMYLHMSHGHLANKHFFLLYLIERQSYCHLRSKNLANKHIPKHNSEPLLFIFFIPFTDGTLGKRCLGPIHLGRRLLLVCLREATYP</sequence>
<reference evidence="1" key="1">
    <citation type="submission" date="2014-09" db="EMBL/GenBank/DDBJ databases">
        <authorList>
            <person name="Magalhaes I.L.F."/>
            <person name="Oliveira U."/>
            <person name="Santos F.R."/>
            <person name="Vidigal T.H.D.A."/>
            <person name="Brescovit A.D."/>
            <person name="Santos A.J."/>
        </authorList>
    </citation>
    <scope>NUCLEOTIDE SEQUENCE</scope>
    <source>
        <tissue evidence="1">Shoot tissue taken approximately 20 cm above the soil surface</tissue>
    </source>
</reference>
<accession>A0A0A9GC36</accession>